<dbReference type="InterPro" id="IPR028098">
    <property type="entry name" value="Glyco_trans_4-like_N"/>
</dbReference>
<evidence type="ECO:0000259" key="4">
    <source>
        <dbReference type="Pfam" id="PF13439"/>
    </source>
</evidence>
<dbReference type="Proteomes" id="UP000276733">
    <property type="component" value="Unassembled WGS sequence"/>
</dbReference>
<evidence type="ECO:0000313" key="6">
    <source>
        <dbReference type="Proteomes" id="UP000276733"/>
    </source>
</evidence>
<dbReference type="Pfam" id="PF00534">
    <property type="entry name" value="Glycos_transf_1"/>
    <property type="match status" value="1"/>
</dbReference>
<gene>
    <name evidence="5" type="primary">kfoC_1</name>
    <name evidence="5" type="ORF">NCTC11458_00482</name>
</gene>
<dbReference type="Pfam" id="PF00535">
    <property type="entry name" value="Glycos_transf_2"/>
    <property type="match status" value="1"/>
</dbReference>
<proteinExistence type="predicted"/>
<comment type="caution">
    <text evidence="5">The sequence shown here is derived from an EMBL/GenBank/DDBJ whole genome shotgun (WGS) entry which is preliminary data.</text>
</comment>
<dbReference type="EMBL" id="UYIQ01000001">
    <property type="protein sequence ID" value="VDG81198.1"/>
    <property type="molecule type" value="Genomic_DNA"/>
</dbReference>
<evidence type="ECO:0000256" key="1">
    <source>
        <dbReference type="ARBA" id="ARBA00022679"/>
    </source>
</evidence>
<dbReference type="SUPFAM" id="SSF53448">
    <property type="entry name" value="Nucleotide-diphospho-sugar transferases"/>
    <property type="match status" value="1"/>
</dbReference>
<dbReference type="RefSeq" id="WP_181831014.1">
    <property type="nucleotide sequence ID" value="NZ_UYIQ01000001.1"/>
</dbReference>
<dbReference type="GO" id="GO:0009103">
    <property type="term" value="P:lipopolysaccharide biosynthetic process"/>
    <property type="evidence" value="ECO:0007669"/>
    <property type="project" value="TreeGrafter"/>
</dbReference>
<dbReference type="InterPro" id="IPR001296">
    <property type="entry name" value="Glyco_trans_1"/>
</dbReference>
<accession>A0A7Z9C9T8</accession>
<dbReference type="SUPFAM" id="SSF53756">
    <property type="entry name" value="UDP-Glycosyltransferase/glycogen phosphorylase"/>
    <property type="match status" value="1"/>
</dbReference>
<name>A0A7Z9C9T8_CAPOC</name>
<dbReference type="GO" id="GO:0016757">
    <property type="term" value="F:glycosyltransferase activity"/>
    <property type="evidence" value="ECO:0007669"/>
    <property type="project" value="InterPro"/>
</dbReference>
<evidence type="ECO:0000259" key="2">
    <source>
        <dbReference type="Pfam" id="PF00534"/>
    </source>
</evidence>
<dbReference type="InterPro" id="IPR029044">
    <property type="entry name" value="Nucleotide-diphossugar_trans"/>
</dbReference>
<dbReference type="CDD" id="cd03801">
    <property type="entry name" value="GT4_PimA-like"/>
    <property type="match status" value="1"/>
</dbReference>
<dbReference type="Gene3D" id="3.90.550.10">
    <property type="entry name" value="Spore Coat Polysaccharide Biosynthesis Protein SpsA, Chain A"/>
    <property type="match status" value="1"/>
</dbReference>
<dbReference type="PANTHER" id="PTHR46401">
    <property type="entry name" value="GLYCOSYLTRANSFERASE WBBK-RELATED"/>
    <property type="match status" value="1"/>
</dbReference>
<organism evidence="5 6">
    <name type="scientific">Capnocytophaga ochracea</name>
    <dbReference type="NCBI Taxonomy" id="1018"/>
    <lineage>
        <taxon>Bacteria</taxon>
        <taxon>Pseudomonadati</taxon>
        <taxon>Bacteroidota</taxon>
        <taxon>Flavobacteriia</taxon>
        <taxon>Flavobacteriales</taxon>
        <taxon>Flavobacteriaceae</taxon>
        <taxon>Capnocytophaga</taxon>
    </lineage>
</organism>
<dbReference type="Gene3D" id="3.40.50.2000">
    <property type="entry name" value="Glycogen Phosphorylase B"/>
    <property type="match status" value="2"/>
</dbReference>
<feature type="domain" description="Glycosyltransferase 2-like" evidence="3">
    <location>
        <begin position="424"/>
        <end position="538"/>
    </location>
</feature>
<evidence type="ECO:0000313" key="5">
    <source>
        <dbReference type="EMBL" id="VDG81198.1"/>
    </source>
</evidence>
<dbReference type="Pfam" id="PF13439">
    <property type="entry name" value="Glyco_transf_4"/>
    <property type="match status" value="1"/>
</dbReference>
<dbReference type="InterPro" id="IPR001173">
    <property type="entry name" value="Glyco_trans_2-like"/>
</dbReference>
<dbReference type="PANTHER" id="PTHR46401:SF2">
    <property type="entry name" value="GLYCOSYLTRANSFERASE WBBK-RELATED"/>
    <property type="match status" value="1"/>
</dbReference>
<protein>
    <submittedName>
        <fullName evidence="5">Family 2 glycosyl transferase</fullName>
    </submittedName>
</protein>
<reference evidence="5 6" key="1">
    <citation type="submission" date="2018-11" db="EMBL/GenBank/DDBJ databases">
        <authorList>
            <consortium name="Pathogen Informatics"/>
        </authorList>
    </citation>
    <scope>NUCLEOTIDE SEQUENCE [LARGE SCALE GENOMIC DNA]</scope>
    <source>
        <strain evidence="5 6">NCTC11458</strain>
    </source>
</reference>
<sequence>MKKKLYIIDYYNPLNNTGLNSYIKELKNQIIENNDFLLNIIYVNSNVHNCETIEFIEGIKYIYFPYDITYMWEINEESYKALKFIVEENKETIDIIFHFNWINHAPFATLLKKEIKCKTLLTNHCISWRENVIENYSFFVNINRFFEQKKVLPFFIKNKLFREIYCYNSVDHIITVTKDARRVLKDFFGISEKKITTIYNGVEIKEREIKNKDKLREKYGFHKEEKIILFVGRVIKSKGVVELLQAFEILMQKYPFYKYRLVICGKGDYDLVYEHIKDYSSVVLTGNISKDILYDFYNLADVGVIPSYIEQCSYTLIEMMLNKLPVIVTETGGLAEIINSAKIGLKISIKFSPKKIVFDTKKLANKIYCTVSEEFITKKRVEEAYKRVQKKFTTEKMVKKTLQIYNALLKKSLGEERIEEDLVSVIIPYYNDEKHIERSLQSVLDQSYRNLEIILIDDGSEEELKEILHKTKDKRIKILRNNINEGISYSLNKGIRISRGKYIARLDSDDIMTKDRIKLQVNFLKENKEYMVVGTNHILINEKGDILQYVSYPETNEEIQIFKYFFNPLSHPTVLFKSSEFKDFLYNDDYIFCEDYKLWFEISKKYKIANIPQYTTYYRLNSEGISSKNNKEQIENSIELILNELESLGIEISDEELKIHCAIVTRKIEQYFNTLEKIEKLKIWLEKLFKHLKIEDIDIKEKVLQYCEF</sequence>
<feature type="domain" description="Glycosyl transferase family 1" evidence="2">
    <location>
        <begin position="212"/>
        <end position="356"/>
    </location>
</feature>
<feature type="domain" description="Glycosyltransferase subfamily 4-like N-terminal" evidence="4">
    <location>
        <begin position="78"/>
        <end position="204"/>
    </location>
</feature>
<dbReference type="AlphaFoldDB" id="A0A7Z9C9T8"/>
<keyword evidence="1 5" id="KW-0808">Transferase</keyword>
<evidence type="ECO:0000259" key="3">
    <source>
        <dbReference type="Pfam" id="PF00535"/>
    </source>
</evidence>